<dbReference type="CDD" id="cd00293">
    <property type="entry name" value="USP-like"/>
    <property type="match status" value="1"/>
</dbReference>
<comment type="caution">
    <text evidence="3">The sequence shown here is derived from an EMBL/GenBank/DDBJ whole genome shotgun (WGS) entry which is preliminary data.</text>
</comment>
<reference evidence="3 4" key="1">
    <citation type="submission" date="2019-10" db="EMBL/GenBank/DDBJ databases">
        <title>Comparative genomics of sulfur disproportionating microorganisms.</title>
        <authorList>
            <person name="Ward L.M."/>
            <person name="Bertran E."/>
            <person name="Johnston D."/>
        </authorList>
    </citation>
    <scope>NUCLEOTIDE SEQUENCE [LARGE SCALE GENOMIC DNA]</scope>
    <source>
        <strain evidence="3 4">DSM 14055</strain>
    </source>
</reference>
<sequence>MYRKILVAYDGSPHANKALTAGIELARCCGGQLHAAAAVHLPDYAGTVSEVDDMASGAKAFYSEKLEKAAARAAGKNVHLTTHIIYGHTGEAIVRFAREENFDLIIVGSHGWSAVQRLVMGSVSTYVVRHAHCPVLVEKGTENNGK</sequence>
<accession>A0A6N7INK9</accession>
<evidence type="ECO:0000313" key="3">
    <source>
        <dbReference type="EMBL" id="MQL51605.1"/>
    </source>
</evidence>
<name>A0A6N7INK9_9FIRM</name>
<dbReference type="PRINTS" id="PR01438">
    <property type="entry name" value="UNVRSLSTRESS"/>
</dbReference>
<dbReference type="Proteomes" id="UP000441717">
    <property type="component" value="Unassembled WGS sequence"/>
</dbReference>
<dbReference type="RefSeq" id="WP_152945532.1">
    <property type="nucleotide sequence ID" value="NZ_WHYR01000009.1"/>
</dbReference>
<protein>
    <submittedName>
        <fullName evidence="3">Universal stress protein</fullName>
    </submittedName>
</protein>
<dbReference type="Pfam" id="PF00582">
    <property type="entry name" value="Usp"/>
    <property type="match status" value="1"/>
</dbReference>
<evidence type="ECO:0000313" key="4">
    <source>
        <dbReference type="Proteomes" id="UP000441717"/>
    </source>
</evidence>
<dbReference type="PANTHER" id="PTHR46268:SF6">
    <property type="entry name" value="UNIVERSAL STRESS PROTEIN UP12"/>
    <property type="match status" value="1"/>
</dbReference>
<dbReference type="InterPro" id="IPR006016">
    <property type="entry name" value="UspA"/>
</dbReference>
<dbReference type="AlphaFoldDB" id="A0A6N7INK9"/>
<dbReference type="InterPro" id="IPR014729">
    <property type="entry name" value="Rossmann-like_a/b/a_fold"/>
</dbReference>
<evidence type="ECO:0000259" key="2">
    <source>
        <dbReference type="Pfam" id="PF00582"/>
    </source>
</evidence>
<feature type="domain" description="UspA" evidence="2">
    <location>
        <begin position="1"/>
        <end position="137"/>
    </location>
</feature>
<dbReference type="PANTHER" id="PTHR46268">
    <property type="entry name" value="STRESS RESPONSE PROTEIN NHAX"/>
    <property type="match status" value="1"/>
</dbReference>
<dbReference type="InterPro" id="IPR006015">
    <property type="entry name" value="Universal_stress_UspA"/>
</dbReference>
<dbReference type="SUPFAM" id="SSF52402">
    <property type="entry name" value="Adenine nucleotide alpha hydrolases-like"/>
    <property type="match status" value="1"/>
</dbReference>
<evidence type="ECO:0000256" key="1">
    <source>
        <dbReference type="ARBA" id="ARBA00008791"/>
    </source>
</evidence>
<dbReference type="OrthoDB" id="9794782at2"/>
<comment type="similarity">
    <text evidence="1">Belongs to the universal stress protein A family.</text>
</comment>
<dbReference type="EMBL" id="WHYR01000009">
    <property type="protein sequence ID" value="MQL51605.1"/>
    <property type="molecule type" value="Genomic_DNA"/>
</dbReference>
<keyword evidence="4" id="KW-1185">Reference proteome</keyword>
<proteinExistence type="inferred from homology"/>
<gene>
    <name evidence="3" type="ORF">GFC01_04880</name>
</gene>
<dbReference type="Gene3D" id="3.40.50.620">
    <property type="entry name" value="HUPs"/>
    <property type="match status" value="1"/>
</dbReference>
<organism evidence="3 4">
    <name type="scientific">Desulfofundulus thermobenzoicus</name>
    <dbReference type="NCBI Taxonomy" id="29376"/>
    <lineage>
        <taxon>Bacteria</taxon>
        <taxon>Bacillati</taxon>
        <taxon>Bacillota</taxon>
        <taxon>Clostridia</taxon>
        <taxon>Eubacteriales</taxon>
        <taxon>Peptococcaceae</taxon>
        <taxon>Desulfofundulus</taxon>
    </lineage>
</organism>